<keyword evidence="2" id="KW-1185">Reference proteome</keyword>
<evidence type="ECO:0000313" key="2">
    <source>
        <dbReference type="Proteomes" id="UP001595548"/>
    </source>
</evidence>
<sequence>MSFTGRTETFLAKTLANANGFFPELSLGDFQKQYRVPANLAQETVEQQLINAMGEVNQALEERATVWQAQGMGTLAELATAEGKTLVAFYFTAVYSRAKAWLLRDYQTFSRRDVADDSTQEGEDIYRALMVRSNAALRRLEGRSPHLTVELL</sequence>
<dbReference type="RefSeq" id="WP_382415884.1">
    <property type="nucleotide sequence ID" value="NZ_AP031500.1"/>
</dbReference>
<dbReference type="Proteomes" id="UP001595548">
    <property type="component" value="Unassembled WGS sequence"/>
</dbReference>
<gene>
    <name evidence="1" type="ORF">ACFOEB_08645</name>
</gene>
<reference evidence="2" key="1">
    <citation type="journal article" date="2019" name="Int. J. Syst. Evol. Microbiol.">
        <title>The Global Catalogue of Microorganisms (GCM) 10K type strain sequencing project: providing services to taxonomists for standard genome sequencing and annotation.</title>
        <authorList>
            <consortium name="The Broad Institute Genomics Platform"/>
            <consortium name="The Broad Institute Genome Sequencing Center for Infectious Disease"/>
            <person name="Wu L."/>
            <person name="Ma J."/>
        </authorList>
    </citation>
    <scope>NUCLEOTIDE SEQUENCE [LARGE SCALE GENOMIC DNA]</scope>
    <source>
        <strain evidence="2">KCTC 52141</strain>
    </source>
</reference>
<dbReference type="InterPro" id="IPR009225">
    <property type="entry name" value="Phage_head_completion_GpL"/>
</dbReference>
<proteinExistence type="predicted"/>
<dbReference type="EMBL" id="JBHRTL010000006">
    <property type="protein sequence ID" value="MFC3155267.1"/>
    <property type="molecule type" value="Genomic_DNA"/>
</dbReference>
<evidence type="ECO:0000313" key="1">
    <source>
        <dbReference type="EMBL" id="MFC3155267.1"/>
    </source>
</evidence>
<accession>A0ABV7HND0</accession>
<dbReference type="Pfam" id="PF05926">
    <property type="entry name" value="Phage_GPL"/>
    <property type="match status" value="1"/>
</dbReference>
<protein>
    <submittedName>
        <fullName evidence="1">Head completion/stabilization protein</fullName>
    </submittedName>
</protein>
<name>A0ABV7HND0_9GAMM</name>
<comment type="caution">
    <text evidence="1">The sequence shown here is derived from an EMBL/GenBank/DDBJ whole genome shotgun (WGS) entry which is preliminary data.</text>
</comment>
<organism evidence="1 2">
    <name type="scientific">Gilvimarinus japonicus</name>
    <dbReference type="NCBI Taxonomy" id="1796469"/>
    <lineage>
        <taxon>Bacteria</taxon>
        <taxon>Pseudomonadati</taxon>
        <taxon>Pseudomonadota</taxon>
        <taxon>Gammaproteobacteria</taxon>
        <taxon>Cellvibrionales</taxon>
        <taxon>Cellvibrionaceae</taxon>
        <taxon>Gilvimarinus</taxon>
    </lineage>
</organism>